<evidence type="ECO:0000256" key="9">
    <source>
        <dbReference type="ARBA" id="ARBA00023136"/>
    </source>
</evidence>
<evidence type="ECO:0000256" key="2">
    <source>
        <dbReference type="ARBA" id="ARBA00008661"/>
    </source>
</evidence>
<keyword evidence="9 11" id="KW-0472">Membrane</keyword>
<evidence type="ECO:0000313" key="13">
    <source>
        <dbReference type="Proteomes" id="UP001516400"/>
    </source>
</evidence>
<feature type="transmembrane region" description="Helical" evidence="11">
    <location>
        <begin position="12"/>
        <end position="32"/>
    </location>
</feature>
<gene>
    <name evidence="12" type="ORF">HHI36_014330</name>
</gene>
<reference evidence="12 13" key="1">
    <citation type="journal article" date="2021" name="BMC Biol.">
        <title>Horizontally acquired antibacterial genes associated with adaptive radiation of ladybird beetles.</title>
        <authorList>
            <person name="Li H.S."/>
            <person name="Tang X.F."/>
            <person name="Huang Y.H."/>
            <person name="Xu Z.Y."/>
            <person name="Chen M.L."/>
            <person name="Du X.Y."/>
            <person name="Qiu B.Y."/>
            <person name="Chen P.T."/>
            <person name="Zhang W."/>
            <person name="Slipinski A."/>
            <person name="Escalona H.E."/>
            <person name="Waterhouse R.M."/>
            <person name="Zwick A."/>
            <person name="Pang H."/>
        </authorList>
    </citation>
    <scope>NUCLEOTIDE SEQUENCE [LARGE SCALE GENOMIC DNA]</scope>
    <source>
        <strain evidence="12">SYSU2018</strain>
    </source>
</reference>
<dbReference type="EC" id="2.4.1.-" evidence="11"/>
<comment type="subcellular location">
    <subcellularLocation>
        <location evidence="1 11">Golgi apparatus membrane</location>
        <topology evidence="1 11">Single-pass type II membrane protein</topology>
    </subcellularLocation>
</comment>
<dbReference type="Pfam" id="PF01762">
    <property type="entry name" value="Galactosyl_T"/>
    <property type="match status" value="1"/>
</dbReference>
<name>A0ABD2N3I2_9CUCU</name>
<dbReference type="GO" id="GO:0000139">
    <property type="term" value="C:Golgi membrane"/>
    <property type="evidence" value="ECO:0007669"/>
    <property type="project" value="UniProtKB-SubCell"/>
</dbReference>
<keyword evidence="5 11" id="KW-0812">Transmembrane</keyword>
<dbReference type="InterPro" id="IPR002659">
    <property type="entry name" value="Glyco_trans_31"/>
</dbReference>
<keyword evidence="7 11" id="KW-1133">Transmembrane helix</keyword>
<evidence type="ECO:0000256" key="6">
    <source>
        <dbReference type="ARBA" id="ARBA00022968"/>
    </source>
</evidence>
<evidence type="ECO:0000256" key="3">
    <source>
        <dbReference type="ARBA" id="ARBA00022676"/>
    </source>
</evidence>
<evidence type="ECO:0000256" key="11">
    <source>
        <dbReference type="RuleBase" id="RU363063"/>
    </source>
</evidence>
<evidence type="ECO:0000256" key="10">
    <source>
        <dbReference type="ARBA" id="ARBA00023180"/>
    </source>
</evidence>
<keyword evidence="3 11" id="KW-0328">Glycosyltransferase</keyword>
<dbReference type="AlphaFoldDB" id="A0ABD2N3I2"/>
<evidence type="ECO:0000256" key="4">
    <source>
        <dbReference type="ARBA" id="ARBA00022679"/>
    </source>
</evidence>
<comment type="similarity">
    <text evidence="2 11">Belongs to the glycosyltransferase 31 family.</text>
</comment>
<keyword evidence="8 11" id="KW-0333">Golgi apparatus</keyword>
<evidence type="ECO:0000256" key="8">
    <source>
        <dbReference type="ARBA" id="ARBA00023034"/>
    </source>
</evidence>
<proteinExistence type="inferred from homology"/>
<protein>
    <recommendedName>
        <fullName evidence="11">Hexosyltransferase</fullName>
        <ecNumber evidence="11">2.4.1.-</ecNumber>
    </recommendedName>
</protein>
<dbReference type="PANTHER" id="PTHR11214:SF349">
    <property type="entry name" value="BETA-1,3-GALACTOSYLTRANSFERASE BRN"/>
    <property type="match status" value="1"/>
</dbReference>
<organism evidence="12 13">
    <name type="scientific">Cryptolaemus montrouzieri</name>
    <dbReference type="NCBI Taxonomy" id="559131"/>
    <lineage>
        <taxon>Eukaryota</taxon>
        <taxon>Metazoa</taxon>
        <taxon>Ecdysozoa</taxon>
        <taxon>Arthropoda</taxon>
        <taxon>Hexapoda</taxon>
        <taxon>Insecta</taxon>
        <taxon>Pterygota</taxon>
        <taxon>Neoptera</taxon>
        <taxon>Endopterygota</taxon>
        <taxon>Coleoptera</taxon>
        <taxon>Polyphaga</taxon>
        <taxon>Cucujiformia</taxon>
        <taxon>Coccinelloidea</taxon>
        <taxon>Coccinellidae</taxon>
        <taxon>Scymninae</taxon>
        <taxon>Scymnini</taxon>
        <taxon>Cryptolaemus</taxon>
    </lineage>
</organism>
<evidence type="ECO:0000256" key="7">
    <source>
        <dbReference type="ARBA" id="ARBA00022989"/>
    </source>
</evidence>
<evidence type="ECO:0000256" key="5">
    <source>
        <dbReference type="ARBA" id="ARBA00022692"/>
    </source>
</evidence>
<keyword evidence="6 11" id="KW-0735">Signal-anchor</keyword>
<dbReference type="GO" id="GO:0016757">
    <property type="term" value="F:glycosyltransferase activity"/>
    <property type="evidence" value="ECO:0007669"/>
    <property type="project" value="UniProtKB-KW"/>
</dbReference>
<evidence type="ECO:0000313" key="12">
    <source>
        <dbReference type="EMBL" id="KAL3272869.1"/>
    </source>
</evidence>
<comment type="caution">
    <text evidence="12">The sequence shown here is derived from an EMBL/GenBank/DDBJ whole genome shotgun (WGS) entry which is preliminary data.</text>
</comment>
<sequence>MLTYYSKKKLRYMFIAFGALLFHLFGGFSHLFSKDFDDDFDYPYEGNVKFLVDQMVNGAQFDPINTYYFKYKTNCSHLCNGPVKLLFIIKSAPENYAQRDVIRKTWGSGNNVNEKIRAVFLVGERTSETESLLKESIRYNDLVQGNFSDTYFNNTIKTMMGFKWACEFCFKHTEYFMFVDDDYYVSPKNVLKFVENPFIYPGRDVRVEKYSFTDFGTDKFELYAGYVFHSSPFRSYFSKWSVSLQEYPYNKWPPYVTAGSYVLSRLSLMRMYYASLFTQHFRFDDIYVGILAYKLEIEPIHNQNFHFDKKPYNHDYHQTIASHGYNDPEELWRVWNEENP</sequence>
<keyword evidence="10" id="KW-0325">Glycoprotein</keyword>
<keyword evidence="13" id="KW-1185">Reference proteome</keyword>
<dbReference type="EMBL" id="JABFTP020000062">
    <property type="protein sequence ID" value="KAL3272869.1"/>
    <property type="molecule type" value="Genomic_DNA"/>
</dbReference>
<dbReference type="Proteomes" id="UP001516400">
    <property type="component" value="Unassembled WGS sequence"/>
</dbReference>
<accession>A0ABD2N3I2</accession>
<keyword evidence="4" id="KW-0808">Transferase</keyword>
<dbReference type="FunFam" id="3.90.550.50:FF:000001">
    <property type="entry name" value="Hexosyltransferase"/>
    <property type="match status" value="1"/>
</dbReference>
<evidence type="ECO:0000256" key="1">
    <source>
        <dbReference type="ARBA" id="ARBA00004323"/>
    </source>
</evidence>
<dbReference type="PANTHER" id="PTHR11214">
    <property type="entry name" value="BETA-1,3-N-ACETYLGLUCOSAMINYLTRANSFERASE"/>
    <property type="match status" value="1"/>
</dbReference>
<dbReference type="Gene3D" id="3.90.550.50">
    <property type="match status" value="1"/>
</dbReference>